<dbReference type="KEGG" id="nano:G5V58_21660"/>
<feature type="transmembrane region" description="Helical" evidence="6">
    <location>
        <begin position="206"/>
        <end position="223"/>
    </location>
</feature>
<reference evidence="8 9" key="1">
    <citation type="submission" date="2020-02" db="EMBL/GenBank/DDBJ databases">
        <title>Full genome sequence of Nocardioides sp. R-3366.</title>
        <authorList>
            <person name="Im W.-T."/>
        </authorList>
    </citation>
    <scope>NUCLEOTIDE SEQUENCE [LARGE SCALE GENOMIC DNA]</scope>
    <source>
        <strain evidence="8 9">R-3366</strain>
    </source>
</reference>
<dbReference type="InterPro" id="IPR052185">
    <property type="entry name" value="IPC_Synthase-Related"/>
</dbReference>
<dbReference type="PANTHER" id="PTHR31310:SF7">
    <property type="entry name" value="PA-PHOSPHATASE RELATED-FAMILY PROTEIN DDB_G0268928"/>
    <property type="match status" value="1"/>
</dbReference>
<feature type="transmembrane region" description="Helical" evidence="6">
    <location>
        <begin position="130"/>
        <end position="148"/>
    </location>
</feature>
<keyword evidence="3 6" id="KW-1133">Transmembrane helix</keyword>
<feature type="transmembrane region" description="Helical" evidence="6">
    <location>
        <begin position="181"/>
        <end position="199"/>
    </location>
</feature>
<dbReference type="PANTHER" id="PTHR31310">
    <property type="match status" value="1"/>
</dbReference>
<accession>A0A6G6WLY3</accession>
<dbReference type="Pfam" id="PF14378">
    <property type="entry name" value="PAP2_3"/>
    <property type="match status" value="1"/>
</dbReference>
<keyword evidence="4 6" id="KW-0472">Membrane</keyword>
<evidence type="ECO:0000259" key="7">
    <source>
        <dbReference type="Pfam" id="PF14378"/>
    </source>
</evidence>
<evidence type="ECO:0000313" key="9">
    <source>
        <dbReference type="Proteomes" id="UP000502996"/>
    </source>
</evidence>
<dbReference type="EMBL" id="CP049257">
    <property type="protein sequence ID" value="QIG46153.1"/>
    <property type="molecule type" value="Genomic_DNA"/>
</dbReference>
<sequence>MVHPGQAPNPVRRTAGRALSRTVDRVGPAALSALRELVLVAVLFEFYRLGRLLARDEVVDARHHAEFVHRLEHVLRLPSEADLQALVPSDAWLHAANVYYVSVHFPAMIAFLVWGYVFRPRWEYVWARNLVIALTGAALVVHILYPLAPPRMFPQWGFVDTMAVLGPDAYAGASGDLANQFAAMPSLHVGWAALIAYVLHRTGPKWLAWVATLHLALTVVVVVVTANHYWMDGVVALALLAVASRIVRPKVPADDAGEQPTTLALSRETAHR</sequence>
<feature type="region of interest" description="Disordered" evidence="5">
    <location>
        <begin position="252"/>
        <end position="272"/>
    </location>
</feature>
<evidence type="ECO:0000256" key="6">
    <source>
        <dbReference type="SAM" id="Phobius"/>
    </source>
</evidence>
<organism evidence="8 9">
    <name type="scientific">Nocardioides anomalus</name>
    <dbReference type="NCBI Taxonomy" id="2712223"/>
    <lineage>
        <taxon>Bacteria</taxon>
        <taxon>Bacillati</taxon>
        <taxon>Actinomycetota</taxon>
        <taxon>Actinomycetes</taxon>
        <taxon>Propionibacteriales</taxon>
        <taxon>Nocardioidaceae</taxon>
        <taxon>Nocardioides</taxon>
    </lineage>
</organism>
<evidence type="ECO:0000313" key="8">
    <source>
        <dbReference type="EMBL" id="QIG46153.1"/>
    </source>
</evidence>
<feature type="transmembrane region" description="Helical" evidence="6">
    <location>
        <begin position="98"/>
        <end position="118"/>
    </location>
</feature>
<keyword evidence="9" id="KW-1185">Reference proteome</keyword>
<protein>
    <submittedName>
        <fullName evidence="8">Inositol phosphorylceramide synthase</fullName>
    </submittedName>
</protein>
<comment type="subcellular location">
    <subcellularLocation>
        <location evidence="1">Membrane</location>
        <topology evidence="1">Multi-pass membrane protein</topology>
    </subcellularLocation>
</comment>
<dbReference type="CDD" id="cd03386">
    <property type="entry name" value="PAP2_Aur1_like"/>
    <property type="match status" value="1"/>
</dbReference>
<dbReference type="InterPro" id="IPR026841">
    <property type="entry name" value="Aur1/Ipt1"/>
</dbReference>
<evidence type="ECO:0000256" key="1">
    <source>
        <dbReference type="ARBA" id="ARBA00004141"/>
    </source>
</evidence>
<evidence type="ECO:0000256" key="4">
    <source>
        <dbReference type="ARBA" id="ARBA00023136"/>
    </source>
</evidence>
<dbReference type="GO" id="GO:0016020">
    <property type="term" value="C:membrane"/>
    <property type="evidence" value="ECO:0007669"/>
    <property type="project" value="UniProtKB-SubCell"/>
</dbReference>
<dbReference type="Proteomes" id="UP000502996">
    <property type="component" value="Chromosome"/>
</dbReference>
<proteinExistence type="predicted"/>
<keyword evidence="2 6" id="KW-0812">Transmembrane</keyword>
<evidence type="ECO:0000256" key="2">
    <source>
        <dbReference type="ARBA" id="ARBA00022692"/>
    </source>
</evidence>
<dbReference type="AlphaFoldDB" id="A0A6G6WLY3"/>
<evidence type="ECO:0000256" key="3">
    <source>
        <dbReference type="ARBA" id="ARBA00022989"/>
    </source>
</evidence>
<name>A0A6G6WLY3_9ACTN</name>
<gene>
    <name evidence="8" type="ORF">G5V58_21660</name>
</gene>
<feature type="domain" description="Inositolphosphotransferase Aur1/Ipt1" evidence="7">
    <location>
        <begin position="68"/>
        <end position="244"/>
    </location>
</feature>
<evidence type="ECO:0000256" key="5">
    <source>
        <dbReference type="SAM" id="MobiDB-lite"/>
    </source>
</evidence>